<evidence type="ECO:0000256" key="4">
    <source>
        <dbReference type="ARBA" id="ARBA00020295"/>
    </source>
</evidence>
<evidence type="ECO:0000256" key="2">
    <source>
        <dbReference type="ARBA" id="ARBA00005684"/>
    </source>
</evidence>
<evidence type="ECO:0000256" key="5">
    <source>
        <dbReference type="ARBA" id="ARBA00022676"/>
    </source>
</evidence>
<evidence type="ECO:0000256" key="8">
    <source>
        <dbReference type="ARBA" id="ARBA00031423"/>
    </source>
</evidence>
<comment type="similarity">
    <text evidence="2 10">Belongs to the disproportionating enzyme family.</text>
</comment>
<keyword evidence="12" id="KW-1185">Reference proteome</keyword>
<dbReference type="RefSeq" id="WP_021319918.1">
    <property type="nucleotide sequence ID" value="NZ_AUWY01000127.1"/>
</dbReference>
<evidence type="ECO:0000256" key="7">
    <source>
        <dbReference type="ARBA" id="ARBA00023277"/>
    </source>
</evidence>
<comment type="catalytic activity">
    <reaction evidence="1 10">
        <text>Transfers a segment of a (1-&gt;4)-alpha-D-glucan to a new position in an acceptor, which may be glucose or a (1-&gt;4)-alpha-D-glucan.</text>
        <dbReference type="EC" id="2.4.1.25"/>
    </reaction>
</comment>
<dbReference type="SUPFAM" id="SSF51445">
    <property type="entry name" value="(Trans)glycosidases"/>
    <property type="match status" value="1"/>
</dbReference>
<dbReference type="Proteomes" id="UP000015523">
    <property type="component" value="Unassembled WGS sequence"/>
</dbReference>
<evidence type="ECO:0000313" key="11">
    <source>
        <dbReference type="EMBL" id="EQB30084.1"/>
    </source>
</evidence>
<dbReference type="PANTHER" id="PTHR32438">
    <property type="entry name" value="4-ALPHA-GLUCANOTRANSFERASE DPE1, CHLOROPLASTIC/AMYLOPLASTIC"/>
    <property type="match status" value="1"/>
</dbReference>
<dbReference type="GO" id="GO:0004134">
    <property type="term" value="F:4-alpha-glucanotransferase activity"/>
    <property type="evidence" value="ECO:0007669"/>
    <property type="project" value="UniProtKB-EC"/>
</dbReference>
<evidence type="ECO:0000256" key="6">
    <source>
        <dbReference type="ARBA" id="ARBA00022679"/>
    </source>
</evidence>
<gene>
    <name evidence="11" type="ORF">M529_21765</name>
</gene>
<evidence type="ECO:0000256" key="10">
    <source>
        <dbReference type="RuleBase" id="RU361207"/>
    </source>
</evidence>
<reference evidence="11 12" key="1">
    <citation type="journal article" date="2013" name="Genome Announc.">
        <title>Draft Genome Sequence of Sphingobium ummariense Strain RL-3, a Hexachlorocyclohexane-Degrading Bacterium.</title>
        <authorList>
            <person name="Kohli P."/>
            <person name="Dua A."/>
            <person name="Sangwan N."/>
            <person name="Oldach P."/>
            <person name="Khurana J.P."/>
            <person name="Lal R."/>
        </authorList>
    </citation>
    <scope>NUCLEOTIDE SEQUENCE [LARGE SCALE GENOMIC DNA]</scope>
    <source>
        <strain evidence="11 12">RL-3</strain>
    </source>
</reference>
<sequence length="571" mass="60449">MSALHALADGAGLARQWTDADGVEHVVNDENLAAILVALGFPADTDGAIDASRTALHQRKRAPPSLLTVDCDSPITLPSALDEQPIRLIDDQGTAVKGWRTGIGRPGYYRLVLANGDVTLAVAPKRCPAIPRRCWGVAIQIPSLTKPGTDFGDFPLLADAVLRLGRSGADAVALSPVHAQSLPRPGCFAPYSPSSRLRLNGLFGEAPRPPATGQGGLIDWAAAGPAKLAALRDAAPDDRPFATFLQANARRGLDAVQQAAAEAGMAIGIITDLAVGVEPAGEDVAEEPGAFLQGLHIGAPPDPLGPLGQNWGLTTYSPQGLADRGFAPFIAMLRANIPRSGGIRIDHAFGLQRLWVVPEGRPASEGAYLAYPFADLLRLIKLEAWHARAVVIAEDLGTRPPGFSDAIGHAGIYGMAVLPFSRDQDGAFLRAEAYPATSIAMSATHDTPTIAGWWTGRDLEWNRRLGRGGDTQADRAAARAALWAAIGEDEHQPADPAPVIDRAFDFLASSPAPLLVVPMEDLIGEVEQPNLPGTTDEHPNWSRRLPAPMDALLERPDVATRIARLNAVRGR</sequence>
<dbReference type="NCBIfam" id="TIGR00217">
    <property type="entry name" value="malQ"/>
    <property type="match status" value="1"/>
</dbReference>
<accession>T0K0Q2</accession>
<dbReference type="eggNOG" id="COG1640">
    <property type="taxonomic scope" value="Bacteria"/>
</dbReference>
<dbReference type="PATRIC" id="fig|1346791.3.peg.4204"/>
<comment type="caution">
    <text evidence="11">The sequence shown here is derived from an EMBL/GenBank/DDBJ whole genome shotgun (WGS) entry which is preliminary data.</text>
</comment>
<dbReference type="EMBL" id="AUWY01000127">
    <property type="protein sequence ID" value="EQB30084.1"/>
    <property type="molecule type" value="Genomic_DNA"/>
</dbReference>
<protein>
    <recommendedName>
        <fullName evidence="4 10">4-alpha-glucanotransferase</fullName>
        <ecNumber evidence="3 10">2.4.1.25</ecNumber>
    </recommendedName>
    <alternativeName>
        <fullName evidence="8 10">Amylomaltase</fullName>
    </alternativeName>
    <alternativeName>
        <fullName evidence="9 10">Disproportionating enzyme</fullName>
    </alternativeName>
</protein>
<dbReference type="AlphaFoldDB" id="T0K0Q2"/>
<dbReference type="STRING" id="1346791.M529_21765"/>
<dbReference type="InterPro" id="IPR017853">
    <property type="entry name" value="GH"/>
</dbReference>
<keyword evidence="6 10" id="KW-0808">Transferase</keyword>
<keyword evidence="5 10" id="KW-0328">Glycosyltransferase</keyword>
<name>T0K0Q2_9SPHN</name>
<dbReference type="OrthoDB" id="9761577at2"/>
<dbReference type="PANTHER" id="PTHR32438:SF5">
    <property type="entry name" value="4-ALPHA-GLUCANOTRANSFERASE DPE1, CHLOROPLASTIC_AMYLOPLASTIC"/>
    <property type="match status" value="1"/>
</dbReference>
<dbReference type="Pfam" id="PF02446">
    <property type="entry name" value="Glyco_hydro_77"/>
    <property type="match status" value="1"/>
</dbReference>
<keyword evidence="7 10" id="KW-0119">Carbohydrate metabolism</keyword>
<evidence type="ECO:0000313" key="12">
    <source>
        <dbReference type="Proteomes" id="UP000015523"/>
    </source>
</evidence>
<dbReference type="GO" id="GO:0005975">
    <property type="term" value="P:carbohydrate metabolic process"/>
    <property type="evidence" value="ECO:0007669"/>
    <property type="project" value="InterPro"/>
</dbReference>
<proteinExistence type="inferred from homology"/>
<evidence type="ECO:0000256" key="9">
    <source>
        <dbReference type="ARBA" id="ARBA00031501"/>
    </source>
</evidence>
<dbReference type="Gene3D" id="3.20.20.80">
    <property type="entry name" value="Glycosidases"/>
    <property type="match status" value="2"/>
</dbReference>
<evidence type="ECO:0000256" key="1">
    <source>
        <dbReference type="ARBA" id="ARBA00000439"/>
    </source>
</evidence>
<dbReference type="EC" id="2.4.1.25" evidence="3 10"/>
<evidence type="ECO:0000256" key="3">
    <source>
        <dbReference type="ARBA" id="ARBA00012560"/>
    </source>
</evidence>
<organism evidence="11 12">
    <name type="scientific">Sphingobium ummariense RL-3</name>
    <dbReference type="NCBI Taxonomy" id="1346791"/>
    <lineage>
        <taxon>Bacteria</taxon>
        <taxon>Pseudomonadati</taxon>
        <taxon>Pseudomonadota</taxon>
        <taxon>Alphaproteobacteria</taxon>
        <taxon>Sphingomonadales</taxon>
        <taxon>Sphingomonadaceae</taxon>
        <taxon>Sphingobium</taxon>
    </lineage>
</organism>
<dbReference type="InterPro" id="IPR003385">
    <property type="entry name" value="Glyco_hydro_77"/>
</dbReference>